<feature type="region of interest" description="Disordered" evidence="1">
    <location>
        <begin position="377"/>
        <end position="406"/>
    </location>
</feature>
<evidence type="ECO:0000313" key="3">
    <source>
        <dbReference type="Proteomes" id="UP000215335"/>
    </source>
</evidence>
<evidence type="ECO:0000256" key="1">
    <source>
        <dbReference type="SAM" id="MobiDB-lite"/>
    </source>
</evidence>
<protein>
    <submittedName>
        <fullName evidence="2">Uncharacterized protein</fullName>
    </submittedName>
</protein>
<name>A0A232FA11_9HYME</name>
<gene>
    <name evidence="2" type="ORF">TSAR_008543</name>
</gene>
<comment type="caution">
    <text evidence="2">The sequence shown here is derived from an EMBL/GenBank/DDBJ whole genome shotgun (WGS) entry which is preliminary data.</text>
</comment>
<dbReference type="Proteomes" id="UP000215335">
    <property type="component" value="Unassembled WGS sequence"/>
</dbReference>
<evidence type="ECO:0000313" key="2">
    <source>
        <dbReference type="EMBL" id="OXU27289.1"/>
    </source>
</evidence>
<reference evidence="2 3" key="1">
    <citation type="journal article" date="2017" name="Curr. Biol.">
        <title>The Evolution of Venom by Co-option of Single-Copy Genes.</title>
        <authorList>
            <person name="Martinson E.O."/>
            <person name="Mrinalini"/>
            <person name="Kelkar Y.D."/>
            <person name="Chang C.H."/>
            <person name="Werren J.H."/>
        </authorList>
    </citation>
    <scope>NUCLEOTIDE SEQUENCE [LARGE SCALE GENOMIC DNA]</scope>
    <source>
        <strain evidence="2 3">Alberta</strain>
        <tissue evidence="2">Whole body</tissue>
    </source>
</reference>
<dbReference type="AlphaFoldDB" id="A0A232FA11"/>
<dbReference type="EMBL" id="NNAY01000634">
    <property type="protein sequence ID" value="OXU27289.1"/>
    <property type="molecule type" value="Genomic_DNA"/>
</dbReference>
<feature type="compositionally biased region" description="Polar residues" evidence="1">
    <location>
        <begin position="95"/>
        <end position="134"/>
    </location>
</feature>
<feature type="compositionally biased region" description="Low complexity" evidence="1">
    <location>
        <begin position="379"/>
        <end position="388"/>
    </location>
</feature>
<sequence>MTGRSLVFMSSRILQRDLRNNDLFGLVLQPQNQPKNLSRRTLENRAVGPVDGVNHKIMSKFDTWTPGTIPDDYEARVKADTRNILERTILRAMSTGFSSQNPNSTQPNTQGKENSSTYPSAQGKENNPPASQASISEEEFQKFFADDDDDDSEEIFQQILQRAEEAAKRDIEMNKKNPLLTLLNFNMSSEKKTRKRKNKGIEKSLEIMNRFKKSLIEPLDVDNAPQEKTVSTLNTMNSSNAIKPIIKNISYPEDATAVKVYPKWKTTATYTPIFPSATNPNWANINSLAETDKMYTPGHITSWLNSALRDGQFTEQHSSKSFRSNIATVTTSSILKNNEKSIVNTETPVETDQAVSSIPKRSTIVRFKSLSPEKIPWDSDGVSSISSRSLKEEEINSEQFQDSNDETHDYYATPKQIKNNNYYFTPIQKQTLKKNQKCIDKYTFSDEQHISNYETSSLKNIETSPILTDPLNLKTPMQNMNVCFKPSPLKNIPWNNDDRSSISSISLMGDHLHLKQIADSDDENNQFYSKKCQQYPQKQQLFKIHQEYTEKLNFTNKKNIDVSPPGNLPWNCDNQALISPISFIGNKIHYNQFGDTDDKNHQYFSKPCQQQNKTFTVHQEYKEKFNFTGELNPNRLNQNVAGAPFVMQKFVNTLAKKLNRNNYDMEVKCSMKLKKKLF</sequence>
<organism evidence="2 3">
    <name type="scientific">Trichomalopsis sarcophagae</name>
    <dbReference type="NCBI Taxonomy" id="543379"/>
    <lineage>
        <taxon>Eukaryota</taxon>
        <taxon>Metazoa</taxon>
        <taxon>Ecdysozoa</taxon>
        <taxon>Arthropoda</taxon>
        <taxon>Hexapoda</taxon>
        <taxon>Insecta</taxon>
        <taxon>Pterygota</taxon>
        <taxon>Neoptera</taxon>
        <taxon>Endopterygota</taxon>
        <taxon>Hymenoptera</taxon>
        <taxon>Apocrita</taxon>
        <taxon>Proctotrupomorpha</taxon>
        <taxon>Chalcidoidea</taxon>
        <taxon>Pteromalidae</taxon>
        <taxon>Pteromalinae</taxon>
        <taxon>Trichomalopsis</taxon>
    </lineage>
</organism>
<accession>A0A232FA11</accession>
<keyword evidence="3" id="KW-1185">Reference proteome</keyword>
<proteinExistence type="predicted"/>
<dbReference type="OrthoDB" id="10660003at2759"/>
<feature type="region of interest" description="Disordered" evidence="1">
    <location>
        <begin position="93"/>
        <end position="134"/>
    </location>
</feature>